<accession>A0ABV2X3K2</accession>
<comment type="caution">
    <text evidence="2">The sequence shown here is derived from an EMBL/GenBank/DDBJ whole genome shotgun (WGS) entry which is preliminary data.</text>
</comment>
<reference evidence="2 3" key="1">
    <citation type="submission" date="2024-06" db="EMBL/GenBank/DDBJ databases">
        <title>The Natural Products Discovery Center: Release of the First 8490 Sequenced Strains for Exploring Actinobacteria Biosynthetic Diversity.</title>
        <authorList>
            <person name="Kalkreuter E."/>
            <person name="Kautsar S.A."/>
            <person name="Yang D."/>
            <person name="Bader C.D."/>
            <person name="Teijaro C.N."/>
            <person name="Fluegel L."/>
            <person name="Davis C.M."/>
            <person name="Simpson J.R."/>
            <person name="Lauterbach L."/>
            <person name="Steele A.D."/>
            <person name="Gui C."/>
            <person name="Meng S."/>
            <person name="Li G."/>
            <person name="Viehrig K."/>
            <person name="Ye F."/>
            <person name="Su P."/>
            <person name="Kiefer A.F."/>
            <person name="Nichols A."/>
            <person name="Cepeda A.J."/>
            <person name="Yan W."/>
            <person name="Fan B."/>
            <person name="Jiang Y."/>
            <person name="Adhikari A."/>
            <person name="Zheng C.-J."/>
            <person name="Schuster L."/>
            <person name="Cowan T.M."/>
            <person name="Smanski M.J."/>
            <person name="Chevrette M.G."/>
            <person name="De Carvalho L.P.S."/>
            <person name="Shen B."/>
        </authorList>
    </citation>
    <scope>NUCLEOTIDE SEQUENCE [LARGE SCALE GENOMIC DNA]</scope>
    <source>
        <strain evidence="2 3">NPDC019434</strain>
    </source>
</reference>
<gene>
    <name evidence="2" type="ORF">ABZ507_01500</name>
</gene>
<sequence length="355" mass="38541">MLDTGRTYGDLIREVANAYRDRARRIVEADGLGSEAVRQAASLSAANAVWLQGRVWVPKSERDARMARGETQVPLTVLRFRTDSVRYSLLHDAGGNPIGLSLDSKSDDAGKRTAWARAADRRGEREYEIASDADQRSWVGDRGWIDRSNVARVPAPWYHPDRHGEPIFLGGHSGPHRFVMRADETYTMSGEPMGSQIISVNGQTLGIHLVTNPDFWLISESRGGDITFHSACNPGGYGDHVSSSTRHDGEFGSDFGPRDRSGTTLRLAASVLHEHGVDVPVHGATSTTWTYANHPDGMPQGEPTPGSTRDVDWDPEPTLSSIVVMPGKDADGDSAPGTFVTIPPPSAGGTIQHER</sequence>
<evidence type="ECO:0000256" key="1">
    <source>
        <dbReference type="SAM" id="MobiDB-lite"/>
    </source>
</evidence>
<dbReference type="RefSeq" id="WP_063018552.1">
    <property type="nucleotide sequence ID" value="NZ_JBEYBR010000002.1"/>
</dbReference>
<evidence type="ECO:0000313" key="3">
    <source>
        <dbReference type="Proteomes" id="UP001550535"/>
    </source>
</evidence>
<keyword evidence="3" id="KW-1185">Reference proteome</keyword>
<dbReference type="EMBL" id="JBEYBR010000002">
    <property type="protein sequence ID" value="MEU2120480.1"/>
    <property type="molecule type" value="Genomic_DNA"/>
</dbReference>
<evidence type="ECO:0000313" key="2">
    <source>
        <dbReference type="EMBL" id="MEU2120480.1"/>
    </source>
</evidence>
<organism evidence="2 3">
    <name type="scientific">Nocardia niwae</name>
    <dbReference type="NCBI Taxonomy" id="626084"/>
    <lineage>
        <taxon>Bacteria</taxon>
        <taxon>Bacillati</taxon>
        <taxon>Actinomycetota</taxon>
        <taxon>Actinomycetes</taxon>
        <taxon>Mycobacteriales</taxon>
        <taxon>Nocardiaceae</taxon>
        <taxon>Nocardia</taxon>
    </lineage>
</organism>
<feature type="region of interest" description="Disordered" evidence="1">
    <location>
        <begin position="292"/>
        <end position="355"/>
    </location>
</feature>
<name>A0ABV2X3K2_9NOCA</name>
<protein>
    <submittedName>
        <fullName evidence="2">Uncharacterized protein</fullName>
    </submittedName>
</protein>
<dbReference type="Proteomes" id="UP001550535">
    <property type="component" value="Unassembled WGS sequence"/>
</dbReference>
<proteinExistence type="predicted"/>